<dbReference type="AlphaFoldDB" id="A0A0A9Y8S1"/>
<keyword evidence="1" id="KW-0472">Membrane</keyword>
<sequence length="162" mass="18812">MEVHRSRLRVSLFEFTIAAVFVVPWYPLVTAYDWKPQEKGEIVHGGNVEEKKMHVYEMTDGRCPLDATGTYPYLVKLIDKVVGVTGPKNRHGVIFSNLGVISTATPFHFDDRGLFRLSTAENVHVLAQRIYMVKNANFRVCNQRRRVSNIIRHPKFLHYNYY</sequence>
<feature type="non-terminal residue" evidence="2">
    <location>
        <position position="162"/>
    </location>
</feature>
<name>A0A0A9Y8S1_LYGHE</name>
<gene>
    <name evidence="2" type="ORF">CM83_99365</name>
</gene>
<dbReference type="EMBL" id="GBHO01017659">
    <property type="protein sequence ID" value="JAG25945.1"/>
    <property type="molecule type" value="Transcribed_RNA"/>
</dbReference>
<feature type="transmembrane region" description="Helical" evidence="1">
    <location>
        <begin position="12"/>
        <end position="29"/>
    </location>
</feature>
<protein>
    <submittedName>
        <fullName evidence="2">Uncharacterized protein</fullName>
    </submittedName>
</protein>
<proteinExistence type="predicted"/>
<keyword evidence="1" id="KW-1133">Transmembrane helix</keyword>
<accession>A0A0A9Y8S1</accession>
<organism evidence="2">
    <name type="scientific">Lygus hesperus</name>
    <name type="common">Western plant bug</name>
    <dbReference type="NCBI Taxonomy" id="30085"/>
    <lineage>
        <taxon>Eukaryota</taxon>
        <taxon>Metazoa</taxon>
        <taxon>Ecdysozoa</taxon>
        <taxon>Arthropoda</taxon>
        <taxon>Hexapoda</taxon>
        <taxon>Insecta</taxon>
        <taxon>Pterygota</taxon>
        <taxon>Neoptera</taxon>
        <taxon>Paraneoptera</taxon>
        <taxon>Hemiptera</taxon>
        <taxon>Heteroptera</taxon>
        <taxon>Panheteroptera</taxon>
        <taxon>Cimicomorpha</taxon>
        <taxon>Miridae</taxon>
        <taxon>Mirini</taxon>
        <taxon>Lygus</taxon>
    </lineage>
</organism>
<evidence type="ECO:0000256" key="1">
    <source>
        <dbReference type="SAM" id="Phobius"/>
    </source>
</evidence>
<evidence type="ECO:0000313" key="2">
    <source>
        <dbReference type="EMBL" id="JAG25945.1"/>
    </source>
</evidence>
<keyword evidence="1" id="KW-0812">Transmembrane</keyword>
<reference evidence="2" key="1">
    <citation type="journal article" date="2014" name="PLoS ONE">
        <title>Transcriptome-Based Identification of ABC Transporters in the Western Tarnished Plant Bug Lygus hesperus.</title>
        <authorList>
            <person name="Hull J.J."/>
            <person name="Chaney K."/>
            <person name="Geib S.M."/>
            <person name="Fabrick J.A."/>
            <person name="Brent C.S."/>
            <person name="Walsh D."/>
            <person name="Lavine L.C."/>
        </authorList>
    </citation>
    <scope>NUCLEOTIDE SEQUENCE</scope>
</reference>
<reference evidence="2" key="2">
    <citation type="submission" date="2014-07" db="EMBL/GenBank/DDBJ databases">
        <authorList>
            <person name="Hull J."/>
        </authorList>
    </citation>
    <scope>NUCLEOTIDE SEQUENCE</scope>
</reference>